<dbReference type="Pfam" id="PF00646">
    <property type="entry name" value="F-box"/>
    <property type="match status" value="1"/>
</dbReference>
<dbReference type="CDD" id="cd09917">
    <property type="entry name" value="F-box_SF"/>
    <property type="match status" value="1"/>
</dbReference>
<dbReference type="PANTHER" id="PTHR32134:SF173">
    <property type="entry name" value="FNIP REPEAT-CONTAINING PROTEIN-RELATED"/>
    <property type="match status" value="1"/>
</dbReference>
<proteinExistence type="predicted"/>
<evidence type="ECO:0000259" key="1">
    <source>
        <dbReference type="Pfam" id="PF00646"/>
    </source>
</evidence>
<evidence type="ECO:0000313" key="2">
    <source>
        <dbReference type="EMBL" id="AKI80146.1"/>
    </source>
</evidence>
<dbReference type="PANTHER" id="PTHR32134">
    <property type="entry name" value="FNIP REPEAT-CONTAINING PROTEIN"/>
    <property type="match status" value="1"/>
</dbReference>
<organism evidence="2 3">
    <name type="scientific">Acanthamoeba polyphaga mimivirus Kroon</name>
    <dbReference type="NCBI Taxonomy" id="3069720"/>
    <lineage>
        <taxon>Viruses</taxon>
        <taxon>Varidnaviria</taxon>
        <taxon>Bamfordvirae</taxon>
        <taxon>Nucleocytoviricota</taxon>
        <taxon>Megaviricetes</taxon>
        <taxon>Imitervirales</taxon>
        <taxon>Mimiviridae</taxon>
        <taxon>Megamimivirinae</taxon>
        <taxon>Mimivirus</taxon>
        <taxon>Mimivirus lagoaense</taxon>
    </lineage>
</organism>
<dbReference type="InterPro" id="IPR001810">
    <property type="entry name" value="F-box_dom"/>
</dbReference>
<keyword evidence="3" id="KW-1185">Reference proteome</keyword>
<reference evidence="2 3" key="1">
    <citation type="submission" date="2014-10" db="EMBL/GenBank/DDBJ databases">
        <title>Pan-genome analysis of Brazilian lineage A amoebal mimiviruses.</title>
        <authorList>
            <person name="Assis F.L."/>
            <person name="Abrahao J.S."/>
            <person name="Kroon E.G."/>
            <person name="Dornas F.P."/>
            <person name="Andrade K.R."/>
            <person name="Borato P.V.M."/>
            <person name="Pilotto M.R."/>
            <person name="Benamar S."/>
            <person name="LaScola B."/>
            <person name="Colson P."/>
        </authorList>
    </citation>
    <scope>NUCLEOTIDE SEQUENCE [LARGE SCALE GENOMIC DNA]</scope>
    <source>
        <strain evidence="2 3">Kroon</strain>
    </source>
</reference>
<sequence>MLSINDLNTDVILHVLTFLTDKNKLNFMMTCSHLYQFVSCVKYNNFQLFDKICGLSFRKNFKKIIYFKKIDECNNKNTVFILESNRDKIPLGTTCIKTGYHFNFLEIGVIPEGIISLELCEYFDHTLKKGHIPKTVTRLIINNGFRHMEKGSIPNSVTHLIFGEEFNKVIDAGVIPKSVVYLKFGWYFNQSIKNIIPPNVKYLSLKYPFDQPISEEIYIGDTLRTVSYIPESVKYFDYEALNDKFDFKILPENITHLNLKIEKHIHPGNIPRSITHLGLLNSEYISPGVIPDNVTHLSFDLYYFSNYSLNQLIHKNITHLNLGDLSVSCDRIPNSVTHLTYNPKYLTKKSIPNSVTHLTIHNKIKGSINECIPNSVVYLNFNGTYNTTIYKGDIPNNVKCLIFGNQFNQYIEEDAIPDSVVRLTFGKSYNKPINNIIPINVKNLTFGFQFNQSIENAIPNCVSHLEFGYMFNQSLKNSIPDSVTHLIFSYGPKSIYKIKKNFINNIPKTVSVILFR</sequence>
<name>A0A0G2YAM7_9VIRU</name>
<dbReference type="KEGG" id="vg:80513944"/>
<evidence type="ECO:0000313" key="3">
    <source>
        <dbReference type="Proteomes" id="UP000240461"/>
    </source>
</evidence>
<dbReference type="SUPFAM" id="SSF52058">
    <property type="entry name" value="L domain-like"/>
    <property type="match status" value="1"/>
</dbReference>
<dbReference type="Proteomes" id="UP000240461">
    <property type="component" value="Segment"/>
</dbReference>
<dbReference type="Pfam" id="PF05725">
    <property type="entry name" value="FNIP"/>
    <property type="match status" value="7"/>
</dbReference>
<protein>
    <submittedName>
        <fullName evidence="2">F-box and FNIP repeat-containing protein</fullName>
    </submittedName>
</protein>
<dbReference type="InterPro" id="IPR008615">
    <property type="entry name" value="FNIP"/>
</dbReference>
<dbReference type="EMBL" id="KM982402">
    <property type="protein sequence ID" value="AKI80146.1"/>
    <property type="molecule type" value="Genomic_DNA"/>
</dbReference>
<dbReference type="InterPro" id="IPR051251">
    <property type="entry name" value="STK_FNIP-Repeat"/>
</dbReference>
<feature type="domain" description="F-box" evidence="1">
    <location>
        <begin position="4"/>
        <end position="39"/>
    </location>
</feature>
<accession>A0A0G2YAM7</accession>